<sequence>AIKQYHKKESSDKTHATIEWAQECERLRALAVCDRQKAVDQFLKLIDKKHSKEMPVTGTMKDFKRQKNIPVLSDKTDQLKPVVAKKVQGTDVKSKTRKLDKKSGQMHDNYEEVEMDIDSDIEKESSQEKKLPMEKLQLGADFMRAMQPVSAYNFDFPDPIQS</sequence>
<protein>
    <submittedName>
        <fullName evidence="2">Uncharacterized protein</fullName>
    </submittedName>
</protein>
<proteinExistence type="predicted"/>
<feature type="non-terminal residue" evidence="2">
    <location>
        <position position="1"/>
    </location>
</feature>
<feature type="compositionally biased region" description="Basic and acidic residues" evidence="1">
    <location>
        <begin position="101"/>
        <end position="110"/>
    </location>
</feature>
<name>A0AAV2HM59_LYMST</name>
<reference evidence="2 3" key="1">
    <citation type="submission" date="2024-04" db="EMBL/GenBank/DDBJ databases">
        <authorList>
            <consortium name="Genoscope - CEA"/>
            <person name="William W."/>
        </authorList>
    </citation>
    <scope>NUCLEOTIDE SEQUENCE [LARGE SCALE GENOMIC DNA]</scope>
</reference>
<evidence type="ECO:0000313" key="2">
    <source>
        <dbReference type="EMBL" id="CAL1534952.1"/>
    </source>
</evidence>
<accession>A0AAV2HM59</accession>
<evidence type="ECO:0000256" key="1">
    <source>
        <dbReference type="SAM" id="MobiDB-lite"/>
    </source>
</evidence>
<dbReference type="AlphaFoldDB" id="A0AAV2HM59"/>
<feature type="non-terminal residue" evidence="2">
    <location>
        <position position="162"/>
    </location>
</feature>
<gene>
    <name evidence="2" type="ORF">GSLYS_00008912001</name>
</gene>
<organism evidence="2 3">
    <name type="scientific">Lymnaea stagnalis</name>
    <name type="common">Great pond snail</name>
    <name type="synonym">Helix stagnalis</name>
    <dbReference type="NCBI Taxonomy" id="6523"/>
    <lineage>
        <taxon>Eukaryota</taxon>
        <taxon>Metazoa</taxon>
        <taxon>Spiralia</taxon>
        <taxon>Lophotrochozoa</taxon>
        <taxon>Mollusca</taxon>
        <taxon>Gastropoda</taxon>
        <taxon>Heterobranchia</taxon>
        <taxon>Euthyneura</taxon>
        <taxon>Panpulmonata</taxon>
        <taxon>Hygrophila</taxon>
        <taxon>Lymnaeoidea</taxon>
        <taxon>Lymnaeidae</taxon>
        <taxon>Lymnaea</taxon>
    </lineage>
</organism>
<comment type="caution">
    <text evidence="2">The sequence shown here is derived from an EMBL/GenBank/DDBJ whole genome shotgun (WGS) entry which is preliminary data.</text>
</comment>
<feature type="region of interest" description="Disordered" evidence="1">
    <location>
        <begin position="85"/>
        <end position="112"/>
    </location>
</feature>
<dbReference type="EMBL" id="CAXITT010000187">
    <property type="protein sequence ID" value="CAL1534952.1"/>
    <property type="molecule type" value="Genomic_DNA"/>
</dbReference>
<keyword evidence="3" id="KW-1185">Reference proteome</keyword>
<dbReference type="Proteomes" id="UP001497497">
    <property type="component" value="Unassembled WGS sequence"/>
</dbReference>
<evidence type="ECO:0000313" key="3">
    <source>
        <dbReference type="Proteomes" id="UP001497497"/>
    </source>
</evidence>